<gene>
    <name evidence="3" type="primary">LOC118348491</name>
</gene>
<dbReference type="GeneID" id="118348491"/>
<dbReference type="GO" id="GO:0004523">
    <property type="term" value="F:RNA-DNA hybrid ribonuclease activity"/>
    <property type="evidence" value="ECO:0007669"/>
    <property type="project" value="InterPro"/>
</dbReference>
<dbReference type="PROSITE" id="PS50879">
    <property type="entry name" value="RNASE_H_1"/>
    <property type="match status" value="1"/>
</dbReference>
<dbReference type="PANTHER" id="PTHR47723:SF19">
    <property type="entry name" value="POLYNUCLEOTIDYL TRANSFERASE, RIBONUCLEASE H-LIKE SUPERFAMILY PROTEIN"/>
    <property type="match status" value="1"/>
</dbReference>
<dbReference type="InParanoid" id="A0A6P9EFT6"/>
<dbReference type="SUPFAM" id="SSF53098">
    <property type="entry name" value="Ribonuclease H-like"/>
    <property type="match status" value="1"/>
</dbReference>
<dbReference type="Pfam" id="PF13456">
    <property type="entry name" value="RVT_3"/>
    <property type="match status" value="1"/>
</dbReference>
<reference evidence="3" key="1">
    <citation type="submission" date="2025-08" db="UniProtKB">
        <authorList>
            <consortium name="RefSeq"/>
        </authorList>
    </citation>
    <scope>IDENTIFICATION</scope>
    <source>
        <tissue evidence="3">Leaves</tissue>
    </source>
</reference>
<dbReference type="InterPro" id="IPR053151">
    <property type="entry name" value="RNase_H-like"/>
</dbReference>
<evidence type="ECO:0000313" key="2">
    <source>
        <dbReference type="Proteomes" id="UP000235220"/>
    </source>
</evidence>
<dbReference type="PANTHER" id="PTHR47723">
    <property type="entry name" value="OS05G0353850 PROTEIN"/>
    <property type="match status" value="1"/>
</dbReference>
<dbReference type="OrthoDB" id="1002604at2759"/>
<accession>A0A6P9EFT6</accession>
<sequence length="186" mass="21111">MTRFKKFNQHDAYILGCLNVNPIPIQQHPIHLITWSKPLLGRVKLNTDGSCLGNPGMSGAGGVIRDMQGSVLLVFSMNLGYGDGTKAELRVLLEGIKRCKELNLSALDIEVDSQVVLSWLQKNRCRIWYLEDYWEEIQELIKDMDYKLSTYLGKGMLLRIGLLGGGQEWVMRNGEIRRILLLCCEV</sequence>
<dbReference type="RefSeq" id="XP_035546201.1">
    <property type="nucleotide sequence ID" value="XM_035690308.1"/>
</dbReference>
<dbReference type="Gene3D" id="3.30.420.10">
    <property type="entry name" value="Ribonuclease H-like superfamily/Ribonuclease H"/>
    <property type="match status" value="1"/>
</dbReference>
<name>A0A6P9EFT6_JUGRE</name>
<dbReference type="Proteomes" id="UP000235220">
    <property type="component" value="Chromosome 1"/>
</dbReference>
<dbReference type="InterPro" id="IPR044730">
    <property type="entry name" value="RNase_H-like_dom_plant"/>
</dbReference>
<dbReference type="GO" id="GO:0003676">
    <property type="term" value="F:nucleic acid binding"/>
    <property type="evidence" value="ECO:0007669"/>
    <property type="project" value="InterPro"/>
</dbReference>
<dbReference type="InterPro" id="IPR012337">
    <property type="entry name" value="RNaseH-like_sf"/>
</dbReference>
<dbReference type="KEGG" id="jre:118348491"/>
<dbReference type="CDD" id="cd06222">
    <property type="entry name" value="RNase_H_like"/>
    <property type="match status" value="1"/>
</dbReference>
<evidence type="ECO:0000313" key="3">
    <source>
        <dbReference type="RefSeq" id="XP_035546201.1"/>
    </source>
</evidence>
<feature type="domain" description="RNase H type-1" evidence="1">
    <location>
        <begin position="39"/>
        <end position="186"/>
    </location>
</feature>
<proteinExistence type="predicted"/>
<dbReference type="InterPro" id="IPR002156">
    <property type="entry name" value="RNaseH_domain"/>
</dbReference>
<dbReference type="AlphaFoldDB" id="A0A6P9EFT6"/>
<protein>
    <submittedName>
        <fullName evidence="3">Ribonuclease H-like</fullName>
    </submittedName>
</protein>
<dbReference type="InterPro" id="IPR036397">
    <property type="entry name" value="RNaseH_sf"/>
</dbReference>
<keyword evidence="2" id="KW-1185">Reference proteome</keyword>
<organism evidence="2 3">
    <name type="scientific">Juglans regia</name>
    <name type="common">English walnut</name>
    <dbReference type="NCBI Taxonomy" id="51240"/>
    <lineage>
        <taxon>Eukaryota</taxon>
        <taxon>Viridiplantae</taxon>
        <taxon>Streptophyta</taxon>
        <taxon>Embryophyta</taxon>
        <taxon>Tracheophyta</taxon>
        <taxon>Spermatophyta</taxon>
        <taxon>Magnoliopsida</taxon>
        <taxon>eudicotyledons</taxon>
        <taxon>Gunneridae</taxon>
        <taxon>Pentapetalae</taxon>
        <taxon>rosids</taxon>
        <taxon>fabids</taxon>
        <taxon>Fagales</taxon>
        <taxon>Juglandaceae</taxon>
        <taxon>Juglans</taxon>
    </lineage>
</organism>
<evidence type="ECO:0000259" key="1">
    <source>
        <dbReference type="PROSITE" id="PS50879"/>
    </source>
</evidence>